<dbReference type="PANTHER" id="PTHR30441">
    <property type="entry name" value="DUF748 DOMAIN-CONTAINING PROTEIN"/>
    <property type="match status" value="1"/>
</dbReference>
<evidence type="ECO:0000256" key="1">
    <source>
        <dbReference type="SAM" id="Phobius"/>
    </source>
</evidence>
<dbReference type="AlphaFoldDB" id="A0A857J9L1"/>
<dbReference type="Pfam" id="PF05170">
    <property type="entry name" value="AsmA"/>
    <property type="match status" value="1"/>
</dbReference>
<dbReference type="PANTHER" id="PTHR30441:SF9">
    <property type="entry name" value="ASMA FAMILY PROTEIN YHJG"/>
    <property type="match status" value="1"/>
</dbReference>
<dbReference type="Proteomes" id="UP000464787">
    <property type="component" value="Chromosome"/>
</dbReference>
<evidence type="ECO:0000259" key="2">
    <source>
        <dbReference type="Pfam" id="PF05170"/>
    </source>
</evidence>
<sequence length="675" mass="71365">MTLATPASSSADAQGARRRWPARLAIGLVVLLLALVLLIVFFPWDWLRGPINRYVSDKTGRHFAITRHLDVKLGRTATVIADGIEFANPGWAQDPYLVKAEKAEIGIRLWPLLSGKVVLPAVTLQQPEIGLQMEPDGRRTWALGKDSSDSGTTPDIGHLLVDRGQLHFLAADKGADIRVNFGIDQQIDKDVPGALPFSFDAKGSWKKQAFAASGRTGSLLQLSPGAQTAPFPVELKASAGQTRLAAKGSIGNLSTLEGVDAQAQMQGQNLADLYQLIGVVLPDTPPYAVKGHLTKQGAAWDVAGLQGKLGSSDLSGHLRYDAGGAKALLSGEVQSKLLDFNDLAPVIGLAPTPTKGSRTTEAGTVPPVTAAAAQKGKRSGGKVLPTAKLDLEKLNAMNADVSYSAQKIEHIEQLPLDSGKVHVKLTDGLLVLDPLDLGVAGGHIAGHIRVDSKQSPPAVSTRLEARALQINRLFPSIDSSKNSFGNVSLRVDLQARGDSVATLLAHANGETGLLVGSGRFSNLLLEFVGLDGAEVIKFFLRGDKEVRMRCGGAAFDVKNGLMTSKGIVFDTTDTVVNGDGRINLADESMYITLRPQPKDKSFLSLRSPLIIQGTFGDPSAFPDKGALAGRAAAAVALGLINPFLALAATIETGPGEDADCQRLLTRTDAPKPVNR</sequence>
<dbReference type="GO" id="GO:0005886">
    <property type="term" value="C:plasma membrane"/>
    <property type="evidence" value="ECO:0007669"/>
    <property type="project" value="TreeGrafter"/>
</dbReference>
<keyword evidence="1" id="KW-0472">Membrane</keyword>
<gene>
    <name evidence="3" type="ORF">GT347_16450</name>
</gene>
<feature type="domain" description="AsmA" evidence="2">
    <location>
        <begin position="26"/>
        <end position="565"/>
    </location>
</feature>
<keyword evidence="1" id="KW-1133">Transmembrane helix</keyword>
<dbReference type="RefSeq" id="WP_160553241.1">
    <property type="nucleotide sequence ID" value="NZ_CP047650.1"/>
</dbReference>
<evidence type="ECO:0000313" key="4">
    <source>
        <dbReference type="Proteomes" id="UP000464787"/>
    </source>
</evidence>
<dbReference type="EMBL" id="CP047650">
    <property type="protein sequence ID" value="QHI99428.1"/>
    <property type="molecule type" value="Genomic_DNA"/>
</dbReference>
<feature type="transmembrane region" description="Helical" evidence="1">
    <location>
        <begin position="24"/>
        <end position="44"/>
    </location>
</feature>
<reference evidence="3 4" key="1">
    <citation type="submission" date="2020-01" db="EMBL/GenBank/DDBJ databases">
        <title>Genome sequencing of strain KACC 21265.</title>
        <authorList>
            <person name="Heo J."/>
            <person name="Kim S.-J."/>
            <person name="Kim J.-S."/>
            <person name="Hong S.-B."/>
            <person name="Kwon S.-W."/>
        </authorList>
    </citation>
    <scope>NUCLEOTIDE SEQUENCE [LARGE SCALE GENOMIC DNA]</scope>
    <source>
        <strain evidence="3 4">KACC 21265</strain>
    </source>
</reference>
<evidence type="ECO:0000313" key="3">
    <source>
        <dbReference type="EMBL" id="QHI99428.1"/>
    </source>
</evidence>
<protein>
    <submittedName>
        <fullName evidence="3">AsmA family protein</fullName>
    </submittedName>
</protein>
<organism evidence="3 4">
    <name type="scientific">Xylophilus rhododendri</name>
    <dbReference type="NCBI Taxonomy" id="2697032"/>
    <lineage>
        <taxon>Bacteria</taxon>
        <taxon>Pseudomonadati</taxon>
        <taxon>Pseudomonadota</taxon>
        <taxon>Betaproteobacteria</taxon>
        <taxon>Burkholderiales</taxon>
        <taxon>Xylophilus</taxon>
    </lineage>
</organism>
<keyword evidence="4" id="KW-1185">Reference proteome</keyword>
<name>A0A857J9L1_9BURK</name>
<proteinExistence type="predicted"/>
<dbReference type="InterPro" id="IPR052894">
    <property type="entry name" value="AsmA-related"/>
</dbReference>
<accession>A0A857J9L1</accession>
<dbReference type="InterPro" id="IPR007844">
    <property type="entry name" value="AsmA"/>
</dbReference>
<dbReference type="KEGG" id="xyk:GT347_16450"/>
<dbReference type="GO" id="GO:0090313">
    <property type="term" value="P:regulation of protein targeting to membrane"/>
    <property type="evidence" value="ECO:0007669"/>
    <property type="project" value="TreeGrafter"/>
</dbReference>
<keyword evidence="1" id="KW-0812">Transmembrane</keyword>